<dbReference type="InterPro" id="IPR025269">
    <property type="entry name" value="SAM-like_dom"/>
</dbReference>
<comment type="caution">
    <text evidence="4">The sequence shown here is derived from an EMBL/GenBank/DDBJ whole genome shotgun (WGS) entry which is preliminary data.</text>
</comment>
<keyword evidence="1" id="KW-0238">DNA-binding</keyword>
<dbReference type="Pfam" id="PF13102">
    <property type="entry name" value="Phage_int_SAM_5"/>
    <property type="match status" value="1"/>
</dbReference>
<evidence type="ECO:0000259" key="3">
    <source>
        <dbReference type="PROSITE" id="PS51898"/>
    </source>
</evidence>
<dbReference type="InterPro" id="IPR002104">
    <property type="entry name" value="Integrase_catalytic"/>
</dbReference>
<evidence type="ECO:0000256" key="1">
    <source>
        <dbReference type="ARBA" id="ARBA00023125"/>
    </source>
</evidence>
<evidence type="ECO:0000313" key="5">
    <source>
        <dbReference type="Proteomes" id="UP001597548"/>
    </source>
</evidence>
<dbReference type="InterPro" id="IPR035386">
    <property type="entry name" value="Arm-DNA-bind_5"/>
</dbReference>
<dbReference type="CDD" id="cd01185">
    <property type="entry name" value="INTN1_C_like"/>
    <property type="match status" value="1"/>
</dbReference>
<protein>
    <submittedName>
        <fullName evidence="4">Site-specific integrase</fullName>
    </submittedName>
</protein>
<dbReference type="Pfam" id="PF17293">
    <property type="entry name" value="Arm-DNA-bind_5"/>
    <property type="match status" value="1"/>
</dbReference>
<dbReference type="Gene3D" id="1.10.443.10">
    <property type="entry name" value="Intergrase catalytic core"/>
    <property type="match status" value="1"/>
</dbReference>
<dbReference type="Pfam" id="PF00589">
    <property type="entry name" value="Phage_integrase"/>
    <property type="match status" value="1"/>
</dbReference>
<sequence length="430" mass="50065">MSKSIQSTSGTIKYRLKDVNAKAETSIVLDYSFGRNNRIKFATGYKVNPKNWDKSNQRIRAVSTLQNREKVNKDLLRYSSNFMDEVSNLTEVEKQNRKILKGLLEKIIRESEEVEKSITSFFEFADDFIKTKENQAKNISSVKLSPITVRSYKQTVNRLKDFDKKVKYNLDFEAIDLKFYYIFIQYLEENNYSINTIGKHIKNLVTILNRASEDGANTNFQYRHREFKTVSEESISIYLTELEIEALYNVDLSNTKDWELARDIFLIGYYTGQRVSDYNGIKIEQIKVFNGREVFEFTQMKTGKKVYVPIHPRIKSIMNERYEGNLPRKLNAPDINEYIKEAGRKAKIEDQISVHKTIGGEKISETVSKHTLIVSHTARRSFCTNAYLSKMPTIDIMAISGHSTEREFYKYIKVTPQERAVKIADSAFFQ</sequence>
<evidence type="ECO:0000313" key="4">
    <source>
        <dbReference type="EMBL" id="MFD2916427.1"/>
    </source>
</evidence>
<name>A0ABW5ZXG1_9FLAO</name>
<dbReference type="InterPro" id="IPR011010">
    <property type="entry name" value="DNA_brk_join_enz"/>
</dbReference>
<keyword evidence="2" id="KW-0233">DNA recombination</keyword>
<gene>
    <name evidence="4" type="ORF">ACFS29_12305</name>
</gene>
<keyword evidence="5" id="KW-1185">Reference proteome</keyword>
<dbReference type="Gene3D" id="1.10.150.130">
    <property type="match status" value="1"/>
</dbReference>
<proteinExistence type="predicted"/>
<dbReference type="InterPro" id="IPR010998">
    <property type="entry name" value="Integrase_recombinase_N"/>
</dbReference>
<dbReference type="RefSeq" id="WP_194506701.1">
    <property type="nucleotide sequence ID" value="NZ_JADILU010000001.1"/>
</dbReference>
<accession>A0ABW5ZXG1</accession>
<feature type="domain" description="Tyr recombinase" evidence="3">
    <location>
        <begin position="234"/>
        <end position="425"/>
    </location>
</feature>
<dbReference type="PROSITE" id="PS51898">
    <property type="entry name" value="TYR_RECOMBINASE"/>
    <property type="match status" value="1"/>
</dbReference>
<dbReference type="Proteomes" id="UP001597548">
    <property type="component" value="Unassembled WGS sequence"/>
</dbReference>
<dbReference type="InterPro" id="IPR013762">
    <property type="entry name" value="Integrase-like_cat_sf"/>
</dbReference>
<reference evidence="5" key="1">
    <citation type="journal article" date="2019" name="Int. J. Syst. Evol. Microbiol.">
        <title>The Global Catalogue of Microorganisms (GCM) 10K type strain sequencing project: providing services to taxonomists for standard genome sequencing and annotation.</title>
        <authorList>
            <consortium name="The Broad Institute Genomics Platform"/>
            <consortium name="The Broad Institute Genome Sequencing Center for Infectious Disease"/>
            <person name="Wu L."/>
            <person name="Ma J."/>
        </authorList>
    </citation>
    <scope>NUCLEOTIDE SEQUENCE [LARGE SCALE GENOMIC DNA]</scope>
    <source>
        <strain evidence="5">KCTC 32514</strain>
    </source>
</reference>
<evidence type="ECO:0000256" key="2">
    <source>
        <dbReference type="ARBA" id="ARBA00023172"/>
    </source>
</evidence>
<organism evidence="4 5">
    <name type="scientific">Psychroserpens luteus</name>
    <dbReference type="NCBI Taxonomy" id="1434066"/>
    <lineage>
        <taxon>Bacteria</taxon>
        <taxon>Pseudomonadati</taxon>
        <taxon>Bacteroidota</taxon>
        <taxon>Flavobacteriia</taxon>
        <taxon>Flavobacteriales</taxon>
        <taxon>Flavobacteriaceae</taxon>
        <taxon>Psychroserpens</taxon>
    </lineage>
</organism>
<dbReference type="EMBL" id="JBHUOS010000010">
    <property type="protein sequence ID" value="MFD2916427.1"/>
    <property type="molecule type" value="Genomic_DNA"/>
</dbReference>
<dbReference type="SUPFAM" id="SSF56349">
    <property type="entry name" value="DNA breaking-rejoining enzymes"/>
    <property type="match status" value="1"/>
</dbReference>